<dbReference type="AlphaFoldDB" id="A0A8T0JDM0"/>
<evidence type="ECO:0000313" key="2">
    <source>
        <dbReference type="Proteomes" id="UP000822688"/>
    </source>
</evidence>
<dbReference type="Proteomes" id="UP000822688">
    <property type="component" value="Chromosome 1"/>
</dbReference>
<name>A0A8T0JDM0_CERPU</name>
<reference evidence="1" key="1">
    <citation type="submission" date="2020-06" db="EMBL/GenBank/DDBJ databases">
        <title>WGS assembly of Ceratodon purpureus strain R40.</title>
        <authorList>
            <person name="Carey S.B."/>
            <person name="Jenkins J."/>
            <person name="Shu S."/>
            <person name="Lovell J.T."/>
            <person name="Sreedasyam A."/>
            <person name="Maumus F."/>
            <person name="Tiley G.P."/>
            <person name="Fernandez-Pozo N."/>
            <person name="Barry K."/>
            <person name="Chen C."/>
            <person name="Wang M."/>
            <person name="Lipzen A."/>
            <person name="Daum C."/>
            <person name="Saski C.A."/>
            <person name="Payton A.C."/>
            <person name="Mcbreen J.C."/>
            <person name="Conrad R.E."/>
            <person name="Kollar L.M."/>
            <person name="Olsson S."/>
            <person name="Huttunen S."/>
            <person name="Landis J.B."/>
            <person name="Wickett N.J."/>
            <person name="Johnson M.G."/>
            <person name="Rensing S.A."/>
            <person name="Grimwood J."/>
            <person name="Schmutz J."/>
            <person name="Mcdaniel S.F."/>
        </authorList>
    </citation>
    <scope>NUCLEOTIDE SEQUENCE</scope>
    <source>
        <strain evidence="1">R40</strain>
    </source>
</reference>
<sequence length="115" mass="13056">MFLPKILLNTCMYNACWNCCYALVHFNYLGVYKSLINEVIDLLLLCIISNISIFLHAHASELTKSQGTDFCRTGLSNFITDSNEGCQTSWHLMQPVDGLINDETDRIKISSLFLD</sequence>
<organism evidence="1 2">
    <name type="scientific">Ceratodon purpureus</name>
    <name type="common">Fire moss</name>
    <name type="synonym">Dicranum purpureum</name>
    <dbReference type="NCBI Taxonomy" id="3225"/>
    <lineage>
        <taxon>Eukaryota</taxon>
        <taxon>Viridiplantae</taxon>
        <taxon>Streptophyta</taxon>
        <taxon>Embryophyta</taxon>
        <taxon>Bryophyta</taxon>
        <taxon>Bryophytina</taxon>
        <taxon>Bryopsida</taxon>
        <taxon>Dicranidae</taxon>
        <taxon>Pseudoditrichales</taxon>
        <taxon>Ditrichaceae</taxon>
        <taxon>Ceratodon</taxon>
    </lineage>
</organism>
<gene>
    <name evidence="1" type="ORF">KC19_1G305800</name>
</gene>
<protein>
    <submittedName>
        <fullName evidence="1">Uncharacterized protein</fullName>
    </submittedName>
</protein>
<dbReference type="EMBL" id="CM026421">
    <property type="protein sequence ID" value="KAG0593113.1"/>
    <property type="molecule type" value="Genomic_DNA"/>
</dbReference>
<evidence type="ECO:0000313" key="1">
    <source>
        <dbReference type="EMBL" id="KAG0593113.1"/>
    </source>
</evidence>
<comment type="caution">
    <text evidence="1">The sequence shown here is derived from an EMBL/GenBank/DDBJ whole genome shotgun (WGS) entry which is preliminary data.</text>
</comment>
<accession>A0A8T0JDM0</accession>
<proteinExistence type="predicted"/>
<keyword evidence="2" id="KW-1185">Reference proteome</keyword>